<dbReference type="Gene3D" id="3.40.50.300">
    <property type="entry name" value="P-loop containing nucleotide triphosphate hydrolases"/>
    <property type="match status" value="1"/>
</dbReference>
<evidence type="ECO:0000313" key="7">
    <source>
        <dbReference type="Proteomes" id="UP000531840"/>
    </source>
</evidence>
<evidence type="ECO:0000256" key="4">
    <source>
        <dbReference type="ARBA" id="ARBA00022840"/>
    </source>
</evidence>
<gene>
    <name evidence="6" type="ORF">HZY85_04770</name>
</gene>
<dbReference type="InterPro" id="IPR050763">
    <property type="entry name" value="ABC_transporter_ATP-binding"/>
</dbReference>
<dbReference type="RefSeq" id="WP_179941295.1">
    <property type="nucleotide sequence ID" value="NZ_JACBYF010000007.1"/>
</dbReference>
<dbReference type="PANTHER" id="PTHR42711:SF5">
    <property type="entry name" value="ABC TRANSPORTER ATP-BINDING PROTEIN NATA"/>
    <property type="match status" value="1"/>
</dbReference>
<evidence type="ECO:0000256" key="3">
    <source>
        <dbReference type="ARBA" id="ARBA00022741"/>
    </source>
</evidence>
<feature type="domain" description="ABC transporter" evidence="5">
    <location>
        <begin position="2"/>
        <end position="235"/>
    </location>
</feature>
<comment type="caution">
    <text evidence="6">The sequence shown here is derived from an EMBL/GenBank/DDBJ whole genome shotgun (WGS) entry which is preliminary data.</text>
</comment>
<dbReference type="InterPro" id="IPR003593">
    <property type="entry name" value="AAA+_ATPase"/>
</dbReference>
<comment type="similarity">
    <text evidence="1">Belongs to the ABC transporter superfamily.</text>
</comment>
<dbReference type="GO" id="GO:0005524">
    <property type="term" value="F:ATP binding"/>
    <property type="evidence" value="ECO:0007669"/>
    <property type="project" value="UniProtKB-KW"/>
</dbReference>
<dbReference type="PANTHER" id="PTHR42711">
    <property type="entry name" value="ABC TRANSPORTER ATP-BINDING PROTEIN"/>
    <property type="match status" value="1"/>
</dbReference>
<evidence type="ECO:0000259" key="5">
    <source>
        <dbReference type="PROSITE" id="PS50893"/>
    </source>
</evidence>
<protein>
    <submittedName>
        <fullName evidence="6">ABC transporter ATP-binding protein</fullName>
    </submittedName>
</protein>
<dbReference type="SUPFAM" id="SSF52540">
    <property type="entry name" value="P-loop containing nucleoside triphosphate hydrolases"/>
    <property type="match status" value="1"/>
</dbReference>
<keyword evidence="4 6" id="KW-0067">ATP-binding</keyword>
<evidence type="ECO:0000256" key="1">
    <source>
        <dbReference type="ARBA" id="ARBA00005417"/>
    </source>
</evidence>
<sequence>MLEIRGIKKKFKNKLILDDVNFNIRENQIVTLLGANGAGKTTLINCILKLYKVDEGNIMFNNKNIYELKNKYYYSNISVVLESSDNIYDYISGLDNIKYFLGLSNYKYKDYEEDMNYLLKLFGLLDHINKNAGLYSRGMKQKLAIVIALLSKPKLLILDEPTIGLDIKTKYQVLDILSNIVKERNVSILLTTHQVEILKVLDSRLLFLIDGKIKEYNNINELALEDSLIYEVKYIVNNTVLNKEEICLTFKEIYEKYSNYEILSVSKKEYDIENLIMEKLYE</sequence>
<reference evidence="6 7" key="1">
    <citation type="submission" date="2020-07" db="EMBL/GenBank/DDBJ databases">
        <title>MOT database genomes.</title>
        <authorList>
            <person name="Joseph S."/>
            <person name="Aduse-Opoku J."/>
            <person name="Hashim A."/>
            <person name="Wade W."/>
            <person name="Curtis M."/>
        </authorList>
    </citation>
    <scope>NUCLEOTIDE SEQUENCE [LARGE SCALE GENOMIC DNA]</scope>
    <source>
        <strain evidence="6 7">CIP 106318</strain>
    </source>
</reference>
<evidence type="ECO:0000313" key="6">
    <source>
        <dbReference type="EMBL" id="NYS47508.1"/>
    </source>
</evidence>
<keyword evidence="3" id="KW-0547">Nucleotide-binding</keyword>
<dbReference type="SMART" id="SM00382">
    <property type="entry name" value="AAA"/>
    <property type="match status" value="1"/>
</dbReference>
<organism evidence="6 7">
    <name type="scientific">Gemelliphila palaticanis</name>
    <dbReference type="NCBI Taxonomy" id="81950"/>
    <lineage>
        <taxon>Bacteria</taxon>
        <taxon>Bacillati</taxon>
        <taxon>Bacillota</taxon>
        <taxon>Bacilli</taxon>
        <taxon>Bacillales</taxon>
        <taxon>Gemellaceae</taxon>
        <taxon>Gemelliphila</taxon>
    </lineage>
</organism>
<dbReference type="InterPro" id="IPR027417">
    <property type="entry name" value="P-loop_NTPase"/>
</dbReference>
<evidence type="ECO:0000256" key="2">
    <source>
        <dbReference type="ARBA" id="ARBA00022448"/>
    </source>
</evidence>
<keyword evidence="7" id="KW-1185">Reference proteome</keyword>
<dbReference type="PROSITE" id="PS50893">
    <property type="entry name" value="ABC_TRANSPORTER_2"/>
    <property type="match status" value="1"/>
</dbReference>
<dbReference type="Pfam" id="PF00005">
    <property type="entry name" value="ABC_tran"/>
    <property type="match status" value="1"/>
</dbReference>
<accession>A0ABX2SZJ1</accession>
<dbReference type="Proteomes" id="UP000531840">
    <property type="component" value="Unassembled WGS sequence"/>
</dbReference>
<keyword evidence="2" id="KW-0813">Transport</keyword>
<proteinExistence type="inferred from homology"/>
<name>A0ABX2SZJ1_9BACL</name>
<dbReference type="InterPro" id="IPR003439">
    <property type="entry name" value="ABC_transporter-like_ATP-bd"/>
</dbReference>
<dbReference type="EMBL" id="JACBYF010000007">
    <property type="protein sequence ID" value="NYS47508.1"/>
    <property type="molecule type" value="Genomic_DNA"/>
</dbReference>